<name>A0A5J4W8F1_9EUKA</name>
<reference evidence="1 2" key="1">
    <citation type="submission" date="2019-03" db="EMBL/GenBank/DDBJ databases">
        <title>Single cell metagenomics reveals metabolic interactions within the superorganism composed of flagellate Streblomastix strix and complex community of Bacteroidetes bacteria on its surface.</title>
        <authorList>
            <person name="Treitli S.C."/>
            <person name="Kolisko M."/>
            <person name="Husnik F."/>
            <person name="Keeling P."/>
            <person name="Hampl V."/>
        </authorList>
    </citation>
    <scope>NUCLEOTIDE SEQUENCE [LARGE SCALE GENOMIC DNA]</scope>
    <source>
        <strain evidence="1">ST1C</strain>
    </source>
</reference>
<protein>
    <submittedName>
        <fullName evidence="1">Uncharacterized protein</fullName>
    </submittedName>
</protein>
<organism evidence="1 2">
    <name type="scientific">Streblomastix strix</name>
    <dbReference type="NCBI Taxonomy" id="222440"/>
    <lineage>
        <taxon>Eukaryota</taxon>
        <taxon>Metamonada</taxon>
        <taxon>Preaxostyla</taxon>
        <taxon>Oxymonadida</taxon>
        <taxon>Streblomastigidae</taxon>
        <taxon>Streblomastix</taxon>
    </lineage>
</organism>
<accession>A0A5J4W8F1</accession>
<comment type="caution">
    <text evidence="1">The sequence shown here is derived from an EMBL/GenBank/DDBJ whole genome shotgun (WGS) entry which is preliminary data.</text>
</comment>
<dbReference type="AlphaFoldDB" id="A0A5J4W8F1"/>
<sequence>MIGCGVTVGDIIYDEIIIFYFFYGYDEYEIDYDYTDYGLYYCNDLPEYYYFALYAEIGLYLDAEDGHSTANALAAAARDAQEVSH</sequence>
<dbReference type="Proteomes" id="UP000324800">
    <property type="component" value="Unassembled WGS sequence"/>
</dbReference>
<evidence type="ECO:0000313" key="1">
    <source>
        <dbReference type="EMBL" id="KAA6391164.1"/>
    </source>
</evidence>
<gene>
    <name evidence="1" type="ORF">EZS28_013309</name>
</gene>
<evidence type="ECO:0000313" key="2">
    <source>
        <dbReference type="Proteomes" id="UP000324800"/>
    </source>
</evidence>
<proteinExistence type="predicted"/>
<dbReference type="EMBL" id="SNRW01002971">
    <property type="protein sequence ID" value="KAA6391164.1"/>
    <property type="molecule type" value="Genomic_DNA"/>
</dbReference>